<dbReference type="Pfam" id="PF00440">
    <property type="entry name" value="TetR_N"/>
    <property type="match status" value="1"/>
</dbReference>
<keyword evidence="1" id="KW-0805">Transcription regulation</keyword>
<evidence type="ECO:0000256" key="1">
    <source>
        <dbReference type="ARBA" id="ARBA00023015"/>
    </source>
</evidence>
<organism evidence="6 7">
    <name type="scientific">Mycolicibacterium fluoranthenivorans</name>
    <dbReference type="NCBI Taxonomy" id="258505"/>
    <lineage>
        <taxon>Bacteria</taxon>
        <taxon>Bacillati</taxon>
        <taxon>Actinomycetota</taxon>
        <taxon>Actinomycetes</taxon>
        <taxon>Mycobacteriales</taxon>
        <taxon>Mycobacteriaceae</taxon>
        <taxon>Mycolicibacterium</taxon>
    </lineage>
</organism>
<dbReference type="PANTHER" id="PTHR30055:SF234">
    <property type="entry name" value="HTH-TYPE TRANSCRIPTIONAL REGULATOR BETI"/>
    <property type="match status" value="1"/>
</dbReference>
<reference evidence="6 7" key="1">
    <citation type="submission" date="2020-07" db="EMBL/GenBank/DDBJ databases">
        <title>Draft genome sequence of four isobutane-metabolizing strains capable of cometabolically degrading diverse ether contaminants.</title>
        <authorList>
            <person name="Chen W."/>
            <person name="Faulkner N."/>
            <person name="Smith C."/>
            <person name="Hyman M."/>
        </authorList>
    </citation>
    <scope>NUCLEOTIDE SEQUENCE [LARGE SCALE GENOMIC DNA]</scope>
    <source>
        <strain evidence="6 7">2A</strain>
    </source>
</reference>
<dbReference type="RefSeq" id="WP_187097412.1">
    <property type="nucleotide sequence ID" value="NZ_CP059894.1"/>
</dbReference>
<sequence>MTESDPSPGRNKERTRRAILDAAAQMLSTRGSKVSLADIAKTAGVTPGGLRHHFPSRKTLLRGVVEDSIERLWDEIHEHVDLSENRPGKLLRGYIRALTGDSDVLASVLDPTGLSAALGHPAEFEDLWLRDAERWIAALSADGLPKARVLVIQHAAEGLAVARSGRCISEDALALARAELLAMTERTLP</sequence>
<dbReference type="SUPFAM" id="SSF46689">
    <property type="entry name" value="Homeodomain-like"/>
    <property type="match status" value="1"/>
</dbReference>
<dbReference type="PANTHER" id="PTHR30055">
    <property type="entry name" value="HTH-TYPE TRANSCRIPTIONAL REGULATOR RUTR"/>
    <property type="match status" value="1"/>
</dbReference>
<evidence type="ECO:0000313" key="7">
    <source>
        <dbReference type="Proteomes" id="UP000515498"/>
    </source>
</evidence>
<evidence type="ECO:0000256" key="3">
    <source>
        <dbReference type="ARBA" id="ARBA00023163"/>
    </source>
</evidence>
<dbReference type="InterPro" id="IPR001647">
    <property type="entry name" value="HTH_TetR"/>
</dbReference>
<evidence type="ECO:0000259" key="5">
    <source>
        <dbReference type="PROSITE" id="PS50977"/>
    </source>
</evidence>
<evidence type="ECO:0000256" key="4">
    <source>
        <dbReference type="PROSITE-ProRule" id="PRU00335"/>
    </source>
</evidence>
<dbReference type="InterPro" id="IPR041479">
    <property type="entry name" value="TetR_CgmR_C"/>
</dbReference>
<feature type="DNA-binding region" description="H-T-H motif" evidence="4">
    <location>
        <begin position="35"/>
        <end position="54"/>
    </location>
</feature>
<dbReference type="InterPro" id="IPR009057">
    <property type="entry name" value="Homeodomain-like_sf"/>
</dbReference>
<dbReference type="GO" id="GO:0003700">
    <property type="term" value="F:DNA-binding transcription factor activity"/>
    <property type="evidence" value="ECO:0007669"/>
    <property type="project" value="TreeGrafter"/>
</dbReference>
<accession>A0A7G8PG17</accession>
<dbReference type="GO" id="GO:0000976">
    <property type="term" value="F:transcription cis-regulatory region binding"/>
    <property type="evidence" value="ECO:0007669"/>
    <property type="project" value="TreeGrafter"/>
</dbReference>
<dbReference type="Gene3D" id="1.10.357.10">
    <property type="entry name" value="Tetracycline Repressor, domain 2"/>
    <property type="match status" value="1"/>
</dbReference>
<evidence type="ECO:0000313" key="6">
    <source>
        <dbReference type="EMBL" id="QNJ93283.1"/>
    </source>
</evidence>
<gene>
    <name evidence="6" type="ORF">HZU40_02615</name>
</gene>
<dbReference type="PRINTS" id="PR00455">
    <property type="entry name" value="HTHTETR"/>
</dbReference>
<dbReference type="AlphaFoldDB" id="A0A7G8PG17"/>
<proteinExistence type="predicted"/>
<feature type="domain" description="HTH tetR-type" evidence="5">
    <location>
        <begin position="13"/>
        <end position="72"/>
    </location>
</feature>
<dbReference type="KEGG" id="mflu:HZU40_02615"/>
<keyword evidence="2 4" id="KW-0238">DNA-binding</keyword>
<dbReference type="EMBL" id="CP059894">
    <property type="protein sequence ID" value="QNJ93283.1"/>
    <property type="molecule type" value="Genomic_DNA"/>
</dbReference>
<dbReference type="Proteomes" id="UP000515498">
    <property type="component" value="Chromosome"/>
</dbReference>
<protein>
    <submittedName>
        <fullName evidence="6">TetR/AcrR family transcriptional regulator</fullName>
    </submittedName>
</protein>
<evidence type="ECO:0000256" key="2">
    <source>
        <dbReference type="ARBA" id="ARBA00023125"/>
    </source>
</evidence>
<dbReference type="InterPro" id="IPR050109">
    <property type="entry name" value="HTH-type_TetR-like_transc_reg"/>
</dbReference>
<dbReference type="Pfam" id="PF17937">
    <property type="entry name" value="TetR_C_28"/>
    <property type="match status" value="1"/>
</dbReference>
<dbReference type="PROSITE" id="PS50977">
    <property type="entry name" value="HTH_TETR_2"/>
    <property type="match status" value="1"/>
</dbReference>
<name>A0A7G8PG17_9MYCO</name>
<keyword evidence="3" id="KW-0804">Transcription</keyword>